<evidence type="ECO:0000313" key="3">
    <source>
        <dbReference type="EMBL" id="SPU46226.1"/>
    </source>
</evidence>
<proteinExistence type="predicted"/>
<dbReference type="Proteomes" id="UP000287388">
    <property type="component" value="Chromosome"/>
</dbReference>
<dbReference type="Proteomes" id="UP000596117">
    <property type="component" value="Chromosome"/>
</dbReference>
<evidence type="ECO:0000313" key="6">
    <source>
        <dbReference type="Proteomes" id="UP000596117"/>
    </source>
</evidence>
<evidence type="ECO:0000313" key="5">
    <source>
        <dbReference type="Proteomes" id="UP000287388"/>
    </source>
</evidence>
<gene>
    <name evidence="1" type="ORF">EQG53_13060</name>
    <name evidence="2" type="ORF">I6H83_09400</name>
    <name evidence="3" type="ORF">NCTC11165_02554</name>
</gene>
<organism evidence="3 4">
    <name type="scientific">Brevundimonas diminuta</name>
    <name type="common">Pseudomonas diminuta</name>
    <dbReference type="NCBI Taxonomy" id="293"/>
    <lineage>
        <taxon>Bacteria</taxon>
        <taxon>Pseudomonadati</taxon>
        <taxon>Pseudomonadota</taxon>
        <taxon>Alphaproteobacteria</taxon>
        <taxon>Caulobacterales</taxon>
        <taxon>Caulobacteraceae</taxon>
        <taxon>Brevundimonas</taxon>
    </lineage>
</organism>
<dbReference type="EMBL" id="CP066026">
    <property type="protein sequence ID" value="QQB87415.1"/>
    <property type="molecule type" value="Genomic_DNA"/>
</dbReference>
<dbReference type="KEGG" id="bdm:EQG53_13060"/>
<dbReference type="RefSeq" id="WP_003168653.1">
    <property type="nucleotide sequence ID" value="NZ_BJNC01000009.1"/>
</dbReference>
<dbReference type="Proteomes" id="UP000250358">
    <property type="component" value="Unassembled WGS sequence"/>
</dbReference>
<dbReference type="GeneID" id="56576816"/>
<dbReference type="AlphaFoldDB" id="A0A246KGE6"/>
<evidence type="ECO:0000313" key="2">
    <source>
        <dbReference type="EMBL" id="QQB87415.1"/>
    </source>
</evidence>
<evidence type="ECO:0000313" key="4">
    <source>
        <dbReference type="Proteomes" id="UP000250358"/>
    </source>
</evidence>
<reference evidence="3 4" key="1">
    <citation type="submission" date="2018-06" db="EMBL/GenBank/DDBJ databases">
        <authorList>
            <consortium name="Pathogen Informatics"/>
            <person name="Doyle S."/>
        </authorList>
    </citation>
    <scope>NUCLEOTIDE SEQUENCE [LARGE SCALE GENOMIC DNA]</scope>
    <source>
        <strain evidence="3 4">NCTC11165</strain>
    </source>
</reference>
<protein>
    <submittedName>
        <fullName evidence="3">Uncharacterized protein</fullName>
    </submittedName>
</protein>
<keyword evidence="6" id="KW-1185">Reference proteome</keyword>
<dbReference type="EMBL" id="CP035093">
    <property type="protein sequence ID" value="QAT15202.1"/>
    <property type="molecule type" value="Genomic_DNA"/>
</dbReference>
<reference evidence="1 5" key="2">
    <citation type="submission" date="2019-01" db="EMBL/GenBank/DDBJ databases">
        <title>Brevundimonas diminuta Genome sequencing and assembly.</title>
        <authorList>
            <person name="Chen H."/>
        </authorList>
    </citation>
    <scope>NUCLEOTIDE SEQUENCE [LARGE SCALE GENOMIC DNA]</scope>
    <source>
        <strain evidence="1">ATCC</strain>
        <strain evidence="5">ATCC(B) 19146</strain>
    </source>
</reference>
<name>A0A246KGE6_BREDI</name>
<accession>A0A246KGE6</accession>
<sequence>MSPCDRAEDRRELARLLKGRAEMEADAMALEAEFGTTRSARRRSAINDDLYLLMLMRVSLDWKIEVIKARLRQARG</sequence>
<reference evidence="2 6" key="3">
    <citation type="submission" date="2020-12" db="EMBL/GenBank/DDBJ databases">
        <title>FDA dAtabase for Regulatory Grade micrObial Sequences (FDA-ARGOS): Supporting development and validation of Infectious Disease Dx tests.</title>
        <authorList>
            <person name="Kerrigan L."/>
            <person name="Long C."/>
            <person name="Tallon L."/>
            <person name="Sadzewicz L."/>
            <person name="Zhao X."/>
            <person name="Boylan J."/>
            <person name="Ott S."/>
            <person name="Bowen H."/>
            <person name="Vavikolanu K."/>
            <person name="Mehta A."/>
            <person name="Aluvathingal J."/>
            <person name="Nadendla S."/>
            <person name="Yan Y."/>
            <person name="Sichtig H."/>
        </authorList>
    </citation>
    <scope>NUCLEOTIDE SEQUENCE [LARGE SCALE GENOMIC DNA]</scope>
    <source>
        <strain evidence="2 6">FDAARGOS_1026</strain>
    </source>
</reference>
<evidence type="ECO:0000313" key="1">
    <source>
        <dbReference type="EMBL" id="QAT15202.1"/>
    </source>
</evidence>
<dbReference type="EMBL" id="UAQM01000030">
    <property type="protein sequence ID" value="SPU46226.1"/>
    <property type="molecule type" value="Genomic_DNA"/>
</dbReference>